<proteinExistence type="predicted"/>
<dbReference type="EMBL" id="LRGB01009744">
    <property type="protein sequence ID" value="KZS00484.1"/>
    <property type="molecule type" value="Genomic_DNA"/>
</dbReference>
<comment type="caution">
    <text evidence="1">The sequence shown here is derived from an EMBL/GenBank/DDBJ whole genome shotgun (WGS) entry which is preliminary data.</text>
</comment>
<keyword evidence="2" id="KW-1185">Reference proteome</keyword>
<sequence>VNQKAAMIKAMEVAVIDSPRGKWTMSKAHNPVQDIYLREVSNKENKVIGIAAKALADSGAGCR</sequence>
<accession>A0A162CXB0</accession>
<feature type="non-terminal residue" evidence="1">
    <location>
        <position position="63"/>
    </location>
</feature>
<organism evidence="1 2">
    <name type="scientific">Daphnia magna</name>
    <dbReference type="NCBI Taxonomy" id="35525"/>
    <lineage>
        <taxon>Eukaryota</taxon>
        <taxon>Metazoa</taxon>
        <taxon>Ecdysozoa</taxon>
        <taxon>Arthropoda</taxon>
        <taxon>Crustacea</taxon>
        <taxon>Branchiopoda</taxon>
        <taxon>Diplostraca</taxon>
        <taxon>Cladocera</taxon>
        <taxon>Anomopoda</taxon>
        <taxon>Daphniidae</taxon>
        <taxon>Daphnia</taxon>
    </lineage>
</organism>
<evidence type="ECO:0000313" key="1">
    <source>
        <dbReference type="EMBL" id="KZS00484.1"/>
    </source>
</evidence>
<reference evidence="1 2" key="1">
    <citation type="submission" date="2016-03" db="EMBL/GenBank/DDBJ databases">
        <title>EvidentialGene: Evidence-directed Construction of Genes on Genomes.</title>
        <authorList>
            <person name="Gilbert D.G."/>
            <person name="Choi J.-H."/>
            <person name="Mockaitis K."/>
            <person name="Colbourne J."/>
            <person name="Pfrender M."/>
        </authorList>
    </citation>
    <scope>NUCLEOTIDE SEQUENCE [LARGE SCALE GENOMIC DNA]</scope>
    <source>
        <strain evidence="1 2">Xinb3</strain>
        <tissue evidence="1">Complete organism</tissue>
    </source>
</reference>
<dbReference type="Gene3D" id="3.40.50.2300">
    <property type="match status" value="2"/>
</dbReference>
<name>A0A162CXB0_9CRUS</name>
<gene>
    <name evidence="1" type="ORF">APZ42_003190</name>
</gene>
<evidence type="ECO:0000313" key="2">
    <source>
        <dbReference type="Proteomes" id="UP000076858"/>
    </source>
</evidence>
<dbReference type="Proteomes" id="UP000076858">
    <property type="component" value="Unassembled WGS sequence"/>
</dbReference>
<protein>
    <submittedName>
        <fullName evidence="1">Uncharacterized protein</fullName>
    </submittedName>
</protein>
<feature type="non-terminal residue" evidence="1">
    <location>
        <position position="1"/>
    </location>
</feature>
<dbReference type="AlphaFoldDB" id="A0A162CXB0"/>